<name>I0KEF3_9BACT</name>
<reference evidence="2 3" key="1">
    <citation type="journal article" date="2012" name="J. Bacteriol.">
        <title>Genome Sequence of Fibrella aestuarina BUZ 2T, a Filamentous Marine Bacterium.</title>
        <authorList>
            <person name="Filippini M."/>
            <person name="Qi W."/>
            <person name="Blom J."/>
            <person name="Goesmann A."/>
            <person name="Smits T.H."/>
            <person name="Bagheri H.C."/>
        </authorList>
    </citation>
    <scope>NUCLEOTIDE SEQUENCE [LARGE SCALE GENOMIC DNA]</scope>
    <source>
        <strain evidence="3">BUZ 2T</strain>
    </source>
</reference>
<accession>I0KEF3</accession>
<sequence>MDALNLPEFDCKLTQIDGKPYVFDLLRRKYVRLTPEEWVRQHVINLLVVHYRYPKALIRSEGGLSLNATQKRTDLLAFSRDGKPYLLVECKASHVDLTQAVFDQATRYNHVHQAPYIVVTNGLTHYCCQVCHQTASVNFLDDFPFYDQ</sequence>
<protein>
    <recommendedName>
        <fullName evidence="1">Type I restriction enzyme R protein N-terminal domain-containing protein</fullName>
    </recommendedName>
</protein>
<dbReference type="eggNOG" id="COG4096">
    <property type="taxonomic scope" value="Bacteria"/>
</dbReference>
<dbReference type="OrthoDB" id="9790377at2"/>
<dbReference type="Proteomes" id="UP000011058">
    <property type="component" value="Chromosome"/>
</dbReference>
<organism evidence="2 3">
    <name type="scientific">Fibrella aestuarina BUZ 2</name>
    <dbReference type="NCBI Taxonomy" id="1166018"/>
    <lineage>
        <taxon>Bacteria</taxon>
        <taxon>Pseudomonadati</taxon>
        <taxon>Bacteroidota</taxon>
        <taxon>Cytophagia</taxon>
        <taxon>Cytophagales</taxon>
        <taxon>Spirosomataceae</taxon>
        <taxon>Fibrella</taxon>
    </lineage>
</organism>
<proteinExistence type="predicted"/>
<feature type="domain" description="Type I restriction enzyme R protein N-terminal" evidence="1">
    <location>
        <begin position="35"/>
        <end position="144"/>
    </location>
</feature>
<dbReference type="KEGG" id="fae:FAES_4507"/>
<dbReference type="PATRIC" id="fig|1166018.3.peg.1472"/>
<dbReference type="RefSeq" id="WP_015333605.1">
    <property type="nucleotide sequence ID" value="NC_020054.1"/>
</dbReference>
<keyword evidence="3" id="KW-1185">Reference proteome</keyword>
<evidence type="ECO:0000259" key="1">
    <source>
        <dbReference type="Pfam" id="PF13588"/>
    </source>
</evidence>
<dbReference type="AlphaFoldDB" id="I0KEF3"/>
<evidence type="ECO:0000313" key="3">
    <source>
        <dbReference type="Proteomes" id="UP000011058"/>
    </source>
</evidence>
<dbReference type="HOGENOM" id="CLU_115841_1_0_10"/>
<dbReference type="Pfam" id="PF13588">
    <property type="entry name" value="HSDR_N_2"/>
    <property type="match status" value="1"/>
</dbReference>
<dbReference type="Gene3D" id="3.90.1570.30">
    <property type="match status" value="1"/>
</dbReference>
<dbReference type="EMBL" id="HE796683">
    <property type="protein sequence ID" value="CCH02506.1"/>
    <property type="molecule type" value="Genomic_DNA"/>
</dbReference>
<dbReference type="STRING" id="1166018.FAES_4507"/>
<dbReference type="InterPro" id="IPR029464">
    <property type="entry name" value="HSDR_N"/>
</dbReference>
<gene>
    <name evidence="2" type="ORF">FAES_4507</name>
</gene>
<evidence type="ECO:0000313" key="2">
    <source>
        <dbReference type="EMBL" id="CCH02506.1"/>
    </source>
</evidence>